<reference evidence="1" key="1">
    <citation type="submission" date="2014-11" db="EMBL/GenBank/DDBJ databases">
        <authorList>
            <person name="Amaro Gonzalez C."/>
        </authorList>
    </citation>
    <scope>NUCLEOTIDE SEQUENCE</scope>
</reference>
<sequence length="60" mass="6923">MNAFSFTEPTSKTQQEHKTSNCLLKLTEHQNLNTKDPLSQHQSQAFHSRFTSRRAGIYSL</sequence>
<reference evidence="1" key="2">
    <citation type="journal article" date="2015" name="Fish Shellfish Immunol.">
        <title>Early steps in the European eel (Anguilla anguilla)-Vibrio vulnificus interaction in the gills: Role of the RtxA13 toxin.</title>
        <authorList>
            <person name="Callol A."/>
            <person name="Pajuelo D."/>
            <person name="Ebbesson L."/>
            <person name="Teles M."/>
            <person name="MacKenzie S."/>
            <person name="Amaro C."/>
        </authorList>
    </citation>
    <scope>NUCLEOTIDE SEQUENCE</scope>
</reference>
<dbReference type="EMBL" id="GBXM01082256">
    <property type="protein sequence ID" value="JAH26321.1"/>
    <property type="molecule type" value="Transcribed_RNA"/>
</dbReference>
<evidence type="ECO:0000313" key="1">
    <source>
        <dbReference type="EMBL" id="JAH26321.1"/>
    </source>
</evidence>
<proteinExistence type="predicted"/>
<name>A0A0E9RB21_ANGAN</name>
<protein>
    <submittedName>
        <fullName evidence="1">Uncharacterized protein</fullName>
    </submittedName>
</protein>
<dbReference type="AlphaFoldDB" id="A0A0E9RB21"/>
<organism evidence="1">
    <name type="scientific">Anguilla anguilla</name>
    <name type="common">European freshwater eel</name>
    <name type="synonym">Muraena anguilla</name>
    <dbReference type="NCBI Taxonomy" id="7936"/>
    <lineage>
        <taxon>Eukaryota</taxon>
        <taxon>Metazoa</taxon>
        <taxon>Chordata</taxon>
        <taxon>Craniata</taxon>
        <taxon>Vertebrata</taxon>
        <taxon>Euteleostomi</taxon>
        <taxon>Actinopterygii</taxon>
        <taxon>Neopterygii</taxon>
        <taxon>Teleostei</taxon>
        <taxon>Anguilliformes</taxon>
        <taxon>Anguillidae</taxon>
        <taxon>Anguilla</taxon>
    </lineage>
</organism>
<accession>A0A0E9RB21</accession>